<gene>
    <name evidence="2" type="ORF">O1G22_25875</name>
</gene>
<evidence type="ECO:0000313" key="2">
    <source>
        <dbReference type="EMBL" id="WBO65993.1"/>
    </source>
</evidence>
<name>A0ABY7P5Z8_9ACTN</name>
<organism evidence="2 3">
    <name type="scientific">Streptomyces camelliae</name>
    <dbReference type="NCBI Taxonomy" id="3004093"/>
    <lineage>
        <taxon>Bacteria</taxon>
        <taxon>Bacillati</taxon>
        <taxon>Actinomycetota</taxon>
        <taxon>Actinomycetes</taxon>
        <taxon>Kitasatosporales</taxon>
        <taxon>Streptomycetaceae</taxon>
        <taxon>Streptomyces</taxon>
    </lineage>
</organism>
<keyword evidence="1" id="KW-0812">Transmembrane</keyword>
<reference evidence="2 3" key="1">
    <citation type="submission" date="2022-12" db="EMBL/GenBank/DDBJ databases">
        <authorList>
            <person name="Mo P."/>
        </authorList>
    </citation>
    <scope>NUCLEOTIDE SEQUENCE [LARGE SCALE GENOMIC DNA]</scope>
    <source>
        <strain evidence="2 3">HUAS 2-6</strain>
    </source>
</reference>
<protein>
    <recommendedName>
        <fullName evidence="4">Integral membrane protein</fullName>
    </recommendedName>
</protein>
<proteinExistence type="predicted"/>
<evidence type="ECO:0008006" key="4">
    <source>
        <dbReference type="Google" id="ProtNLM"/>
    </source>
</evidence>
<evidence type="ECO:0000256" key="1">
    <source>
        <dbReference type="SAM" id="Phobius"/>
    </source>
</evidence>
<dbReference type="EMBL" id="CP115300">
    <property type="protein sequence ID" value="WBO65993.1"/>
    <property type="molecule type" value="Genomic_DNA"/>
</dbReference>
<keyword evidence="3" id="KW-1185">Reference proteome</keyword>
<evidence type="ECO:0000313" key="3">
    <source>
        <dbReference type="Proteomes" id="UP001212326"/>
    </source>
</evidence>
<feature type="transmembrane region" description="Helical" evidence="1">
    <location>
        <begin position="34"/>
        <end position="55"/>
    </location>
</feature>
<feature type="transmembrane region" description="Helical" evidence="1">
    <location>
        <begin position="107"/>
        <end position="129"/>
    </location>
</feature>
<keyword evidence="1" id="KW-1133">Transmembrane helix</keyword>
<feature type="transmembrane region" description="Helical" evidence="1">
    <location>
        <begin position="75"/>
        <end position="95"/>
    </location>
</feature>
<dbReference type="Proteomes" id="UP001212326">
    <property type="component" value="Chromosome"/>
</dbReference>
<feature type="transmembrane region" description="Helical" evidence="1">
    <location>
        <begin position="164"/>
        <end position="185"/>
    </location>
</feature>
<dbReference type="RefSeq" id="WP_270083491.1">
    <property type="nucleotide sequence ID" value="NZ_CP115300.1"/>
</dbReference>
<accession>A0ABY7P5Z8</accession>
<keyword evidence="1" id="KW-0472">Membrane</keyword>
<sequence>MNEPQPSPAKEAQPAGPAGAPSWTKLINIMIAQASFIAALMFYLGVTYTDAYYGYYHLSPFDLGFGFAEFALQSLNLLTFPVLVAVVVLLIAVALNARGSRRVLPDVVARCHLVVVAAGLLLLILWWQWQLLPQYRWAGPLLIGVGLLLGVVPRDDVAPSRGLWDTAVSIFAAGVFLFWAVTLVAGQLGDQHARNDGRHTNRRTALVVYSARRLALFNPALGVGSEDLGNAVHLRYRYTGLRLITARGGRYYALPIKWQARTDPVYILRESDNVRFEFMPGVK</sequence>